<evidence type="ECO:0000259" key="9">
    <source>
        <dbReference type="Pfam" id="PF13231"/>
    </source>
</evidence>
<keyword evidence="3" id="KW-0328">Glycosyltransferase</keyword>
<keyword evidence="7 8" id="KW-0472">Membrane</keyword>
<dbReference type="GO" id="GO:0016763">
    <property type="term" value="F:pentosyltransferase activity"/>
    <property type="evidence" value="ECO:0007669"/>
    <property type="project" value="TreeGrafter"/>
</dbReference>
<comment type="subcellular location">
    <subcellularLocation>
        <location evidence="1">Cell membrane</location>
        <topology evidence="1">Multi-pass membrane protein</topology>
    </subcellularLocation>
</comment>
<feature type="transmembrane region" description="Helical" evidence="8">
    <location>
        <begin position="86"/>
        <end position="107"/>
    </location>
</feature>
<organism evidence="10 11">
    <name type="scientific">Candidatus Chisholmbacteria bacterium RIFCSPHIGHO2_01_FULL_52_32</name>
    <dbReference type="NCBI Taxonomy" id="1797591"/>
    <lineage>
        <taxon>Bacteria</taxon>
        <taxon>Candidatus Chisholmiibacteriota</taxon>
    </lineage>
</organism>
<sequence length="552" mass="61855">MRTGFTLAAIVTLAAVLRFYQLGKNPPSLNLDEVAIGYNAYSILKTGMDEYGKRLPLVFRSHDDYKPPLYIYLSVPSIAASGLNPFAVRFPSALAGTLTVLLTYFLVRELFPRLKLSVFSFQFSVGEIAALLLAISPWHLQVSRVAFETNIAVFLTVLGVWTFLKGIRGNGRWWIGTAASFSLSLYTYQTSRLFIPLFLVALAGIYGKTIWLKRRDACIAAFAFLILSLPLSPILFSQAGLMRFKGTSVFEHPGLVEKETGRRVVDAQRQDWLGVKFLHNRYFAGFLTVSDGYLKHFQPDLLFLGTKGMPYNHAPNVGLLYLGELPLILLGLCKMAHLKDRRPFGILLGWFLLSPVASALTWDIPSSVRMTVALPTLQIFSAVGVLTALAAVKKMRKGLRIVTFMLSAVLVAGSVYHYLHQYYVHGPLEFAESWQYGYKEAAEYADLHKDENSKVIVSTNLRQPQNFFAFYTKYDPWTYINIDGGTVSGGFLETKNKFGKFLFQPINYSEGPSETPVLLVDLYAQTPKSQRDEALKVIRLPNGEPTVSIMKR</sequence>
<feature type="transmembrane region" description="Helical" evidence="8">
    <location>
        <begin position="145"/>
        <end position="164"/>
    </location>
</feature>
<reference evidence="10 11" key="1">
    <citation type="journal article" date="2016" name="Nat. Commun.">
        <title>Thousands of microbial genomes shed light on interconnected biogeochemical processes in an aquifer system.</title>
        <authorList>
            <person name="Anantharaman K."/>
            <person name="Brown C.T."/>
            <person name="Hug L.A."/>
            <person name="Sharon I."/>
            <person name="Castelle C.J."/>
            <person name="Probst A.J."/>
            <person name="Thomas B.C."/>
            <person name="Singh A."/>
            <person name="Wilkins M.J."/>
            <person name="Karaoz U."/>
            <person name="Brodie E.L."/>
            <person name="Williams K.H."/>
            <person name="Hubbard S.S."/>
            <person name="Banfield J.F."/>
        </authorList>
    </citation>
    <scope>NUCLEOTIDE SEQUENCE [LARGE SCALE GENOMIC DNA]</scope>
</reference>
<keyword evidence="4" id="KW-0808">Transferase</keyword>
<dbReference type="Pfam" id="PF13231">
    <property type="entry name" value="PMT_2"/>
    <property type="match status" value="1"/>
</dbReference>
<dbReference type="InterPro" id="IPR050297">
    <property type="entry name" value="LipidA_mod_glycosyltrf_83"/>
</dbReference>
<dbReference type="PANTHER" id="PTHR33908:SF3">
    <property type="entry name" value="UNDECAPRENYL PHOSPHATE-ALPHA-4-AMINO-4-DEOXY-L-ARABINOSE ARABINOSYL TRANSFERASE"/>
    <property type="match status" value="1"/>
</dbReference>
<evidence type="ECO:0000256" key="6">
    <source>
        <dbReference type="ARBA" id="ARBA00022989"/>
    </source>
</evidence>
<dbReference type="EMBL" id="MHCJ01000003">
    <property type="protein sequence ID" value="OGY18545.1"/>
    <property type="molecule type" value="Genomic_DNA"/>
</dbReference>
<feature type="domain" description="Glycosyltransferase RgtA/B/C/D-like" evidence="9">
    <location>
        <begin position="66"/>
        <end position="230"/>
    </location>
</feature>
<evidence type="ECO:0000256" key="7">
    <source>
        <dbReference type="ARBA" id="ARBA00023136"/>
    </source>
</evidence>
<dbReference type="PANTHER" id="PTHR33908">
    <property type="entry name" value="MANNOSYLTRANSFERASE YKCB-RELATED"/>
    <property type="match status" value="1"/>
</dbReference>
<protein>
    <recommendedName>
        <fullName evidence="9">Glycosyltransferase RgtA/B/C/D-like domain-containing protein</fullName>
    </recommendedName>
</protein>
<feature type="transmembrane region" description="Helical" evidence="8">
    <location>
        <begin position="399"/>
        <end position="419"/>
    </location>
</feature>
<evidence type="ECO:0000256" key="3">
    <source>
        <dbReference type="ARBA" id="ARBA00022676"/>
    </source>
</evidence>
<evidence type="ECO:0000256" key="5">
    <source>
        <dbReference type="ARBA" id="ARBA00022692"/>
    </source>
</evidence>
<comment type="caution">
    <text evidence="10">The sequence shown here is derived from an EMBL/GenBank/DDBJ whole genome shotgun (WGS) entry which is preliminary data.</text>
</comment>
<evidence type="ECO:0000313" key="10">
    <source>
        <dbReference type="EMBL" id="OGY18545.1"/>
    </source>
</evidence>
<feature type="transmembrane region" description="Helical" evidence="8">
    <location>
        <begin position="194"/>
        <end position="211"/>
    </location>
</feature>
<feature type="transmembrane region" description="Helical" evidence="8">
    <location>
        <begin position="344"/>
        <end position="364"/>
    </location>
</feature>
<feature type="transmembrane region" description="Helical" evidence="8">
    <location>
        <begin position="171"/>
        <end position="188"/>
    </location>
</feature>
<proteinExistence type="predicted"/>
<feature type="transmembrane region" description="Helical" evidence="8">
    <location>
        <begin position="370"/>
        <end position="392"/>
    </location>
</feature>
<accession>A0A1G1VT13</accession>
<dbReference type="InterPro" id="IPR038731">
    <property type="entry name" value="RgtA/B/C-like"/>
</dbReference>
<keyword evidence="2" id="KW-1003">Cell membrane</keyword>
<evidence type="ECO:0000256" key="1">
    <source>
        <dbReference type="ARBA" id="ARBA00004651"/>
    </source>
</evidence>
<feature type="transmembrane region" description="Helical" evidence="8">
    <location>
        <begin position="119"/>
        <end position="139"/>
    </location>
</feature>
<dbReference type="AlphaFoldDB" id="A0A1G1VT13"/>
<dbReference type="GO" id="GO:0005886">
    <property type="term" value="C:plasma membrane"/>
    <property type="evidence" value="ECO:0007669"/>
    <property type="project" value="UniProtKB-SubCell"/>
</dbReference>
<gene>
    <name evidence="10" type="ORF">A2786_03540</name>
</gene>
<feature type="transmembrane region" description="Helical" evidence="8">
    <location>
        <begin position="313"/>
        <end position="332"/>
    </location>
</feature>
<evidence type="ECO:0000256" key="4">
    <source>
        <dbReference type="ARBA" id="ARBA00022679"/>
    </source>
</evidence>
<keyword evidence="6 8" id="KW-1133">Transmembrane helix</keyword>
<dbReference type="GO" id="GO:0010041">
    <property type="term" value="P:response to iron(III) ion"/>
    <property type="evidence" value="ECO:0007669"/>
    <property type="project" value="TreeGrafter"/>
</dbReference>
<evidence type="ECO:0000313" key="11">
    <source>
        <dbReference type="Proteomes" id="UP000179233"/>
    </source>
</evidence>
<dbReference type="GO" id="GO:0009103">
    <property type="term" value="P:lipopolysaccharide biosynthetic process"/>
    <property type="evidence" value="ECO:0007669"/>
    <property type="project" value="UniProtKB-ARBA"/>
</dbReference>
<name>A0A1G1VT13_9BACT</name>
<dbReference type="Proteomes" id="UP000179233">
    <property type="component" value="Unassembled WGS sequence"/>
</dbReference>
<evidence type="ECO:0000256" key="8">
    <source>
        <dbReference type="SAM" id="Phobius"/>
    </source>
</evidence>
<evidence type="ECO:0000256" key="2">
    <source>
        <dbReference type="ARBA" id="ARBA00022475"/>
    </source>
</evidence>
<feature type="transmembrane region" description="Helical" evidence="8">
    <location>
        <begin position="218"/>
        <end position="236"/>
    </location>
</feature>
<keyword evidence="5 8" id="KW-0812">Transmembrane</keyword>